<dbReference type="AlphaFoldDB" id="L0IF68"/>
<protein>
    <submittedName>
        <fullName evidence="2">Uncharacterized protein</fullName>
    </submittedName>
</protein>
<evidence type="ECO:0000313" key="2">
    <source>
        <dbReference type="EMBL" id="AGB17483.1"/>
    </source>
</evidence>
<keyword evidence="3" id="KW-1185">Reference proteome</keyword>
<dbReference type="HOGENOM" id="CLU_1943815_0_0_2"/>
<sequence>MRRLIVGVFLVPHGLVHLWYVVLSQGWIEVEDEMGWNGQSWLLSPVFSEGTILAAASVLYVGVTVGFVLGGVGVALGTDWWPPVVVGAAVLSTAVLVAMWDGRLELLVEKGVAGVAINLLLVAAVVLLE</sequence>
<dbReference type="OrthoDB" id="350978at2157"/>
<evidence type="ECO:0000313" key="3">
    <source>
        <dbReference type="Proteomes" id="UP000010846"/>
    </source>
</evidence>
<feature type="transmembrane region" description="Helical" evidence="1">
    <location>
        <begin position="83"/>
        <end position="100"/>
    </location>
</feature>
<reference evidence="2" key="1">
    <citation type="submission" date="2011-09" db="EMBL/GenBank/DDBJ databases">
        <title>Complete sequence of Halovivax ruber XH-70.</title>
        <authorList>
            <consortium name="US DOE Joint Genome Institute"/>
            <person name="Lucas S."/>
            <person name="Han J."/>
            <person name="Lapidus A."/>
            <person name="Cheng J.-F."/>
            <person name="Goodwin L."/>
            <person name="Pitluck S."/>
            <person name="Peters L."/>
            <person name="Mikhailova N."/>
            <person name="Davenport K."/>
            <person name="Detter J.C."/>
            <person name="Han C."/>
            <person name="Tapia R."/>
            <person name="Land M."/>
            <person name="Hauser L."/>
            <person name="Kyrpides N."/>
            <person name="Ivanova N."/>
            <person name="Pagani I."/>
            <person name="Sproer C."/>
            <person name="Anderson I."/>
            <person name="Woyke T."/>
        </authorList>
    </citation>
    <scope>NUCLEOTIDE SEQUENCE</scope>
    <source>
        <strain evidence="2">XH-70</strain>
    </source>
</reference>
<dbReference type="Proteomes" id="UP000010846">
    <property type="component" value="Chromosome"/>
</dbReference>
<keyword evidence="1" id="KW-1133">Transmembrane helix</keyword>
<proteinExistence type="predicted"/>
<dbReference type="RefSeq" id="WP_015302070.1">
    <property type="nucleotide sequence ID" value="NC_019964.1"/>
</dbReference>
<keyword evidence="1" id="KW-0472">Membrane</keyword>
<dbReference type="STRING" id="797302.Halru_2913"/>
<feature type="transmembrane region" description="Helical" evidence="1">
    <location>
        <begin position="112"/>
        <end position="128"/>
    </location>
</feature>
<dbReference type="KEGG" id="hru:Halru_2913"/>
<gene>
    <name evidence="2" type="ordered locus">Halru_2913</name>
</gene>
<organism evidence="2 3">
    <name type="scientific">Halovivax ruber (strain DSM 18193 / JCM 13892 / XH-70)</name>
    <dbReference type="NCBI Taxonomy" id="797302"/>
    <lineage>
        <taxon>Archaea</taxon>
        <taxon>Methanobacteriati</taxon>
        <taxon>Methanobacteriota</taxon>
        <taxon>Stenosarchaea group</taxon>
        <taxon>Halobacteria</taxon>
        <taxon>Halobacteriales</taxon>
        <taxon>Natrialbaceae</taxon>
        <taxon>Halovivax</taxon>
    </lineage>
</organism>
<feature type="transmembrane region" description="Helical" evidence="1">
    <location>
        <begin position="52"/>
        <end position="76"/>
    </location>
</feature>
<dbReference type="EMBL" id="CP003050">
    <property type="protein sequence ID" value="AGB17483.1"/>
    <property type="molecule type" value="Genomic_DNA"/>
</dbReference>
<dbReference type="GeneID" id="14377985"/>
<accession>L0IF68</accession>
<evidence type="ECO:0000256" key="1">
    <source>
        <dbReference type="SAM" id="Phobius"/>
    </source>
</evidence>
<name>L0IF68_HALRX</name>
<keyword evidence="1" id="KW-0812">Transmembrane</keyword>